<reference evidence="3" key="1">
    <citation type="submission" date="2021-03" db="EMBL/GenBank/DDBJ databases">
        <title>Draft genome sequence of rust myrtle Austropuccinia psidii MF-1, a brazilian biotype.</title>
        <authorList>
            <person name="Quecine M.C."/>
            <person name="Pachon D.M.R."/>
            <person name="Bonatelli M.L."/>
            <person name="Correr F.H."/>
            <person name="Franceschini L.M."/>
            <person name="Leite T.F."/>
            <person name="Margarido G.R.A."/>
            <person name="Almeida C.A."/>
            <person name="Ferrarezi J.A."/>
            <person name="Labate C.A."/>
        </authorList>
    </citation>
    <scope>NUCLEOTIDE SEQUENCE</scope>
    <source>
        <strain evidence="3">MF-1</strain>
    </source>
</reference>
<name>A0A9Q3C2C5_9BASI</name>
<evidence type="ECO:0000313" key="3">
    <source>
        <dbReference type="EMBL" id="MBW0475909.1"/>
    </source>
</evidence>
<feature type="signal peptide" evidence="2">
    <location>
        <begin position="1"/>
        <end position="19"/>
    </location>
</feature>
<sequence length="154" mass="17503">MVKKLRWFLILLVIHPILLLPSLLPRDSKVKSSPVSPENFQPTLATIPPASPHFSHTRPSLNPAVRPSPIQQPINSPIVTSQQLQPVASTSRKREELSPFPFPAAQVFQRRDCWPIQVTKEDPNMASENQDAVARLFRRADRILFHNKKDRCSC</sequence>
<feature type="compositionally biased region" description="Low complexity" evidence="1">
    <location>
        <begin position="67"/>
        <end position="78"/>
    </location>
</feature>
<feature type="chain" id="PRO_5040410979" evidence="2">
    <location>
        <begin position="20"/>
        <end position="154"/>
    </location>
</feature>
<comment type="caution">
    <text evidence="3">The sequence shown here is derived from an EMBL/GenBank/DDBJ whole genome shotgun (WGS) entry which is preliminary data.</text>
</comment>
<dbReference type="Proteomes" id="UP000765509">
    <property type="component" value="Unassembled WGS sequence"/>
</dbReference>
<dbReference type="AlphaFoldDB" id="A0A9Q3C2C5"/>
<keyword evidence="4" id="KW-1185">Reference proteome</keyword>
<accession>A0A9Q3C2C5</accession>
<feature type="compositionally biased region" description="Polar residues" evidence="1">
    <location>
        <begin position="79"/>
        <end position="90"/>
    </location>
</feature>
<organism evidence="3 4">
    <name type="scientific">Austropuccinia psidii MF-1</name>
    <dbReference type="NCBI Taxonomy" id="1389203"/>
    <lineage>
        <taxon>Eukaryota</taxon>
        <taxon>Fungi</taxon>
        <taxon>Dikarya</taxon>
        <taxon>Basidiomycota</taxon>
        <taxon>Pucciniomycotina</taxon>
        <taxon>Pucciniomycetes</taxon>
        <taxon>Pucciniales</taxon>
        <taxon>Sphaerophragmiaceae</taxon>
        <taxon>Austropuccinia</taxon>
    </lineage>
</organism>
<evidence type="ECO:0000313" key="4">
    <source>
        <dbReference type="Proteomes" id="UP000765509"/>
    </source>
</evidence>
<protein>
    <submittedName>
        <fullName evidence="3">Uncharacterized protein</fullName>
    </submittedName>
</protein>
<gene>
    <name evidence="3" type="ORF">O181_015624</name>
</gene>
<evidence type="ECO:0000256" key="2">
    <source>
        <dbReference type="SAM" id="SignalP"/>
    </source>
</evidence>
<evidence type="ECO:0000256" key="1">
    <source>
        <dbReference type="SAM" id="MobiDB-lite"/>
    </source>
</evidence>
<feature type="region of interest" description="Disordered" evidence="1">
    <location>
        <begin position="51"/>
        <end position="96"/>
    </location>
</feature>
<proteinExistence type="predicted"/>
<keyword evidence="2" id="KW-0732">Signal</keyword>
<dbReference type="EMBL" id="AVOT02004275">
    <property type="protein sequence ID" value="MBW0475909.1"/>
    <property type="molecule type" value="Genomic_DNA"/>
</dbReference>